<dbReference type="Gene3D" id="3.30.710.10">
    <property type="entry name" value="Potassium Channel Kv1.1, Chain A"/>
    <property type="match status" value="1"/>
</dbReference>
<protein>
    <recommendedName>
        <fullName evidence="1">BTB domain-containing protein</fullName>
    </recommendedName>
</protein>
<dbReference type="Pfam" id="PF00651">
    <property type="entry name" value="BTB"/>
    <property type="match status" value="1"/>
</dbReference>
<dbReference type="OrthoDB" id="7492888at2759"/>
<dbReference type="Proteomes" id="UP001059596">
    <property type="component" value="Unassembled WGS sequence"/>
</dbReference>
<sequence length="277" mass="32036">MNNPSNNPFSADGRSNRILDLRKHSLFSDIVIRIGSSNFKCHKIVLACASQFFEMLFQREGLQTGEVVLQDTTPDIFEIFLDYIYTRDVDVLNCLETELLLSLFKCANMWLACEVEKICEQIFLNRIDAMKPAELVQLFAVSFHLGKEFLYPRTIGMLHKKRSIVCPETLKLGIDCFMKYFEMTCEMTEGERFDMLDKWVNKNMPEVTGVVVFSVHGKSNPKIEDFPSVTDFDKITVMLNDIDLTEMSFYEFYCQAAKSNLLNHSDQIELMYQIGIK</sequence>
<evidence type="ECO:0000313" key="2">
    <source>
        <dbReference type="EMBL" id="KAI8036668.1"/>
    </source>
</evidence>
<comment type="caution">
    <text evidence="2">The sequence shown here is derived from an EMBL/GenBank/DDBJ whole genome shotgun (WGS) entry which is preliminary data.</text>
</comment>
<dbReference type="PANTHER" id="PTHR24410">
    <property type="entry name" value="HL07962P-RELATED"/>
    <property type="match status" value="1"/>
</dbReference>
<dbReference type="AlphaFoldDB" id="A0A9P9YHF3"/>
<name>A0A9P9YHF3_9MUSC</name>
<dbReference type="InterPro" id="IPR051481">
    <property type="entry name" value="BTB-POZ/Galectin-3-binding"/>
</dbReference>
<dbReference type="SUPFAM" id="SSF54695">
    <property type="entry name" value="POZ domain"/>
    <property type="match status" value="1"/>
</dbReference>
<keyword evidence="3" id="KW-1185">Reference proteome</keyword>
<evidence type="ECO:0000259" key="1">
    <source>
        <dbReference type="PROSITE" id="PS50097"/>
    </source>
</evidence>
<dbReference type="EMBL" id="JAMKOV010000015">
    <property type="protein sequence ID" value="KAI8036668.1"/>
    <property type="molecule type" value="Genomic_DNA"/>
</dbReference>
<dbReference type="SMART" id="SM00225">
    <property type="entry name" value="BTB"/>
    <property type="match status" value="1"/>
</dbReference>
<dbReference type="InterPro" id="IPR000210">
    <property type="entry name" value="BTB/POZ_dom"/>
</dbReference>
<feature type="domain" description="BTB" evidence="1">
    <location>
        <begin position="28"/>
        <end position="93"/>
    </location>
</feature>
<dbReference type="PANTHER" id="PTHR24410:SF23">
    <property type="entry name" value="BTB DOMAIN-CONTAINING PROTEIN-RELATED"/>
    <property type="match status" value="1"/>
</dbReference>
<organism evidence="2 3">
    <name type="scientific">Drosophila gunungcola</name>
    <name type="common">fruit fly</name>
    <dbReference type="NCBI Taxonomy" id="103775"/>
    <lineage>
        <taxon>Eukaryota</taxon>
        <taxon>Metazoa</taxon>
        <taxon>Ecdysozoa</taxon>
        <taxon>Arthropoda</taxon>
        <taxon>Hexapoda</taxon>
        <taxon>Insecta</taxon>
        <taxon>Pterygota</taxon>
        <taxon>Neoptera</taxon>
        <taxon>Endopterygota</taxon>
        <taxon>Diptera</taxon>
        <taxon>Brachycera</taxon>
        <taxon>Muscomorpha</taxon>
        <taxon>Ephydroidea</taxon>
        <taxon>Drosophilidae</taxon>
        <taxon>Drosophila</taxon>
        <taxon>Sophophora</taxon>
    </lineage>
</organism>
<dbReference type="PROSITE" id="PS50097">
    <property type="entry name" value="BTB"/>
    <property type="match status" value="1"/>
</dbReference>
<dbReference type="CDD" id="cd18186">
    <property type="entry name" value="BTB_POZ_ZBTB_KLHL-like"/>
    <property type="match status" value="1"/>
</dbReference>
<gene>
    <name evidence="2" type="ORF">M5D96_010469</name>
</gene>
<dbReference type="InterPro" id="IPR011333">
    <property type="entry name" value="SKP1/BTB/POZ_sf"/>
</dbReference>
<proteinExistence type="predicted"/>
<reference evidence="2" key="1">
    <citation type="journal article" date="2023" name="Genome Biol. Evol.">
        <title>Long-read-based Genome Assembly of Drosophila gunungcola Reveals Fewer Chemosensory Genes in Flower-breeding Species.</title>
        <authorList>
            <person name="Negi A."/>
            <person name="Liao B.Y."/>
            <person name="Yeh S.D."/>
        </authorList>
    </citation>
    <scope>NUCLEOTIDE SEQUENCE</scope>
    <source>
        <strain evidence="2">Sukarami</strain>
    </source>
</reference>
<evidence type="ECO:0000313" key="3">
    <source>
        <dbReference type="Proteomes" id="UP001059596"/>
    </source>
</evidence>
<accession>A0A9P9YHF3</accession>